<feature type="compositionally biased region" description="Polar residues" evidence="1">
    <location>
        <begin position="875"/>
        <end position="885"/>
    </location>
</feature>
<feature type="compositionally biased region" description="Basic and acidic residues" evidence="1">
    <location>
        <begin position="1005"/>
        <end position="1017"/>
    </location>
</feature>
<evidence type="ECO:0000256" key="1">
    <source>
        <dbReference type="SAM" id="MobiDB-lite"/>
    </source>
</evidence>
<feature type="compositionally biased region" description="Basic and acidic residues" evidence="1">
    <location>
        <begin position="959"/>
        <end position="968"/>
    </location>
</feature>
<dbReference type="EnsemblMetazoa" id="HelroT160626">
    <property type="protein sequence ID" value="HelroP160626"/>
    <property type="gene ID" value="HelroG160626"/>
</dbReference>
<feature type="region of interest" description="Disordered" evidence="1">
    <location>
        <begin position="173"/>
        <end position="235"/>
    </location>
</feature>
<feature type="compositionally biased region" description="Basic and acidic residues" evidence="1">
    <location>
        <begin position="607"/>
        <end position="620"/>
    </location>
</feature>
<feature type="compositionally biased region" description="Basic and acidic residues" evidence="1">
    <location>
        <begin position="1103"/>
        <end position="1127"/>
    </location>
</feature>
<organism evidence="3 4">
    <name type="scientific">Helobdella robusta</name>
    <name type="common">Californian leech</name>
    <dbReference type="NCBI Taxonomy" id="6412"/>
    <lineage>
        <taxon>Eukaryota</taxon>
        <taxon>Metazoa</taxon>
        <taxon>Spiralia</taxon>
        <taxon>Lophotrochozoa</taxon>
        <taxon>Annelida</taxon>
        <taxon>Clitellata</taxon>
        <taxon>Hirudinea</taxon>
        <taxon>Rhynchobdellida</taxon>
        <taxon>Glossiphoniidae</taxon>
        <taxon>Helobdella</taxon>
    </lineage>
</organism>
<feature type="region of interest" description="Disordered" evidence="1">
    <location>
        <begin position="959"/>
        <end position="1215"/>
    </location>
</feature>
<feature type="compositionally biased region" description="Polar residues" evidence="1">
    <location>
        <begin position="854"/>
        <end position="863"/>
    </location>
</feature>
<feature type="compositionally biased region" description="Basic and acidic residues" evidence="1">
    <location>
        <begin position="1206"/>
        <end position="1215"/>
    </location>
</feature>
<evidence type="ECO:0000313" key="4">
    <source>
        <dbReference type="Proteomes" id="UP000015101"/>
    </source>
</evidence>
<feature type="compositionally biased region" description="Polar residues" evidence="1">
    <location>
        <begin position="563"/>
        <end position="577"/>
    </location>
</feature>
<feature type="region of interest" description="Disordered" evidence="1">
    <location>
        <begin position="545"/>
        <end position="627"/>
    </location>
</feature>
<reference evidence="2 4" key="2">
    <citation type="journal article" date="2013" name="Nature">
        <title>Insights into bilaterian evolution from three spiralian genomes.</title>
        <authorList>
            <person name="Simakov O."/>
            <person name="Marletaz F."/>
            <person name="Cho S.J."/>
            <person name="Edsinger-Gonzales E."/>
            <person name="Havlak P."/>
            <person name="Hellsten U."/>
            <person name="Kuo D.H."/>
            <person name="Larsson T."/>
            <person name="Lv J."/>
            <person name="Arendt D."/>
            <person name="Savage R."/>
            <person name="Osoegawa K."/>
            <person name="de Jong P."/>
            <person name="Grimwood J."/>
            <person name="Chapman J.A."/>
            <person name="Shapiro H."/>
            <person name="Aerts A."/>
            <person name="Otillar R.P."/>
            <person name="Terry A.Y."/>
            <person name="Boore J.L."/>
            <person name="Grigoriev I.V."/>
            <person name="Lindberg D.R."/>
            <person name="Seaver E.C."/>
            <person name="Weisblat D.A."/>
            <person name="Putnam N.H."/>
            <person name="Rokhsar D.S."/>
        </authorList>
    </citation>
    <scope>NUCLEOTIDE SEQUENCE</scope>
</reference>
<feature type="compositionally biased region" description="Basic residues" evidence="1">
    <location>
        <begin position="193"/>
        <end position="203"/>
    </location>
</feature>
<sequence length="1285" mass="147847">MYSKGHEVIKTLKTLISDDETSFEQNNIKYLYNQIIPVDKKHYKPFADNNGFDETESKALEISCKINTFREKSSGKIRSIVDLNCDELDKENSVRQPKNRVKNVRLNCQISESSSVNIQAFPNKQIIHRYYKKEFKNKLDDNDCYYESKKCTNSNKYKELKCKKIEEPHISNKQSEVCSNSDSSSEKDSNKIVVKKRKKKQKRKERDCNNEPNSQSKKEISSVHNDQVASVAKSGETQTVPILENRQIVQSETIIKQSIKVDECCQTSCNIIAGKQENKVNVSMDDVVDKCVIKQQKLNSINQNSKCKKLLRLKKLQNQRKKNSKELSTTKELPKLLESLKKLSSPYESESELAEDISEKNQARDNDLNQSLTVDGLRHRHKRLSFMKNKKNELRKHEGLTESAPCNVSSLSDLIFCFYMLFGALCNLFIKLLALFSENLLQSYPSTKNEINKTNKDSKHENKPKYFRKNSLNKKFEKFAQNKNELPISNKMKERKKPSNPTRNNSDIETSTYSSDSTSNHTLDIIWKLICKCCKKVNEDIFSKNGDDKTVEQTPDQIEETNKNLAVQTRPNSLTNSVKKEEHNKVSQRSQKVKRSSANNLKNSQRSSEKQHLKESKEYNESSLAERQISTFEDDEKFMKPDKQQCKNNDQHFQQLQQPQPQNQSEDNEQRLLQSQQLAQQLQIQNQLQQLTMMQINSLLKLTTNTLNKTHSECVSLKEVNPEKLKTSQEQEKEKMNFKQKYENEMNEEKGSREDNTQNKNKDNKTKKESKETQYTNVASDGEVEKRISSQYKDVRDVSKMNEKSLDLIFSEIRKSLQKKIQTQQLPAIALIRQDPNKTRDFDDSPDERKDSNLKNFQKSSASRKGVLAKDETRSIYSSISNQMGETKIDLKNMSKKAKKSDDTESKPFLENSDRLSGKSKIEPALGNKKEFSIKSPNSIISKDTYFSLKNEQYLERVSKNEKPKVSDEYLTAQPKNDGIPLNESDHSEPTTKVARSGEIQPNMETDRSLVVSKKDSNNFGSKNSWTDDKNSGNQLKEIDKISSLLTPVPEQDEENLIDEPFADHAHYEAFDEKNDNRENENNYSKIEQKDIPEIFIPSRASAKYDKDQGSSMRSSEKKYSSLEKKRVGISKMKGSVKTLSDEVTEDEQVGNQNKDSDKDSAKSMSKSSYSNPYRIQRLSDNLLPEKTENKLTSTSNESVRTSLRNKSDAFDNDKEKSLGSLSLDAYFLKLQNNSEMDFNDFKYKSIFSNSLRSAQIENIEEKTTEALNEAIAQGALAQPFKRSQ</sequence>
<feature type="compositionally biased region" description="Polar residues" evidence="1">
    <location>
        <begin position="499"/>
        <end position="518"/>
    </location>
</feature>
<name>T1EQI5_HELRO</name>
<accession>T1EQI5</accession>
<keyword evidence="4" id="KW-1185">Reference proteome</keyword>
<reference evidence="4" key="1">
    <citation type="submission" date="2012-12" db="EMBL/GenBank/DDBJ databases">
        <authorList>
            <person name="Hellsten U."/>
            <person name="Grimwood J."/>
            <person name="Chapman J.A."/>
            <person name="Shapiro H."/>
            <person name="Aerts A."/>
            <person name="Otillar R.P."/>
            <person name="Terry A.Y."/>
            <person name="Boore J.L."/>
            <person name="Simakov O."/>
            <person name="Marletaz F."/>
            <person name="Cho S.-J."/>
            <person name="Edsinger-Gonzales E."/>
            <person name="Havlak P."/>
            <person name="Kuo D.-H."/>
            <person name="Larsson T."/>
            <person name="Lv J."/>
            <person name="Arendt D."/>
            <person name="Savage R."/>
            <person name="Osoegawa K."/>
            <person name="de Jong P."/>
            <person name="Lindberg D.R."/>
            <person name="Seaver E.C."/>
            <person name="Weisblat D.A."/>
            <person name="Putnam N.H."/>
            <person name="Grigoriev I.V."/>
            <person name="Rokhsar D.S."/>
        </authorList>
    </citation>
    <scope>NUCLEOTIDE SEQUENCE</scope>
</reference>
<feature type="compositionally biased region" description="Basic and acidic residues" evidence="1">
    <location>
        <begin position="1062"/>
        <end position="1093"/>
    </location>
</feature>
<evidence type="ECO:0000313" key="3">
    <source>
        <dbReference type="EnsemblMetazoa" id="HelroP160626"/>
    </source>
</evidence>
<feature type="compositionally biased region" description="Basic and acidic residues" evidence="1">
    <location>
        <begin position="450"/>
        <end position="464"/>
    </location>
</feature>
<dbReference type="HOGENOM" id="CLU_262755_0_0_1"/>
<feature type="compositionally biased region" description="Basic and acidic residues" evidence="1">
    <location>
        <begin position="900"/>
        <end position="929"/>
    </location>
</feature>
<feature type="compositionally biased region" description="Basic and acidic residues" evidence="1">
    <location>
        <begin position="743"/>
        <end position="772"/>
    </location>
</feature>
<feature type="compositionally biased region" description="Polar residues" evidence="1">
    <location>
        <begin position="1191"/>
        <end position="1205"/>
    </location>
</feature>
<proteinExistence type="predicted"/>
<gene>
    <name evidence="3" type="primary">20198835</name>
    <name evidence="2" type="ORF">HELRODRAFT_160626</name>
</gene>
<dbReference type="Proteomes" id="UP000015101">
    <property type="component" value="Unassembled WGS sequence"/>
</dbReference>
<dbReference type="InParanoid" id="T1EQI5"/>
<feature type="compositionally biased region" description="Basic and acidic residues" evidence="1">
    <location>
        <begin position="835"/>
        <end position="853"/>
    </location>
</feature>
<feature type="compositionally biased region" description="Basic and acidic residues" evidence="1">
    <location>
        <begin position="1026"/>
        <end position="1041"/>
    </location>
</feature>
<protein>
    <submittedName>
        <fullName evidence="2 3">Uncharacterized protein</fullName>
    </submittedName>
</protein>
<dbReference type="GeneID" id="20198835"/>
<feature type="region of interest" description="Disordered" evidence="1">
    <location>
        <begin position="743"/>
        <end position="782"/>
    </location>
</feature>
<dbReference type="EMBL" id="AMQM01000635">
    <property type="status" value="NOT_ANNOTATED_CDS"/>
    <property type="molecule type" value="Genomic_DNA"/>
</dbReference>
<evidence type="ECO:0000313" key="2">
    <source>
        <dbReference type="EMBL" id="ESO06454.1"/>
    </source>
</evidence>
<dbReference type="CTD" id="20198835"/>
<reference evidence="3" key="3">
    <citation type="submission" date="2015-06" db="UniProtKB">
        <authorList>
            <consortium name="EnsemblMetazoa"/>
        </authorList>
    </citation>
    <scope>IDENTIFICATION</scope>
</reference>
<dbReference type="KEGG" id="hro:HELRODRAFT_160626"/>
<feature type="region of interest" description="Disordered" evidence="1">
    <location>
        <begin position="828"/>
        <end position="929"/>
    </location>
</feature>
<dbReference type="EMBL" id="KB096324">
    <property type="protein sequence ID" value="ESO06454.1"/>
    <property type="molecule type" value="Genomic_DNA"/>
</dbReference>
<feature type="region of interest" description="Disordered" evidence="1">
    <location>
        <begin position="448"/>
        <end position="467"/>
    </location>
</feature>
<feature type="region of interest" description="Disordered" evidence="1">
    <location>
        <begin position="483"/>
        <end position="518"/>
    </location>
</feature>
<dbReference type="RefSeq" id="XP_009015822.1">
    <property type="nucleotide sequence ID" value="XM_009017574.1"/>
</dbReference>
<feature type="compositionally biased region" description="Polar residues" evidence="1">
    <location>
        <begin position="596"/>
        <end position="606"/>
    </location>
</feature>